<sequence>MANSLQEEYQKLVKMNYPELVTYLNNKYGPVPGSYFRTPTCKSKNSKITRSMEGLEVHHVGEDNYPNLSDIKYALTAPWEEQLPDRLVYCNLLEHTLLHTLISEKHGTLQPYFSFKADLIRDIINDYEFKREWLKVVYSQMKDNKELLIELYDRVNAKSLLNL</sequence>
<name>A0AC59HUT2_ENTFL</name>
<dbReference type="Proteomes" id="UP001317613">
    <property type="component" value="Chromosome"/>
</dbReference>
<evidence type="ECO:0000313" key="1">
    <source>
        <dbReference type="EMBL" id="BDQ63542.1"/>
    </source>
</evidence>
<gene>
    <name evidence="1" type="ORF">EfsSVR2332_36200</name>
</gene>
<proteinExistence type="predicted"/>
<reference evidence="1" key="1">
    <citation type="submission" date="2022-08" db="EMBL/GenBank/DDBJ databases">
        <title>Molecular epidemiological analysis of five strains of VanD-type vancomycin-resistant Enterococcus faecalis.</title>
        <authorList>
            <person name="Mimura K."/>
            <person name="Hashimoto Y."/>
            <person name="Tomita H."/>
        </authorList>
    </citation>
    <scope>NUCLEOTIDE SEQUENCE</scope>
    <source>
        <strain evidence="1">SVR2332</strain>
    </source>
</reference>
<protein>
    <submittedName>
        <fullName evidence="1">Uncharacterized protein</fullName>
    </submittedName>
</protein>
<accession>A0AC59HUT2</accession>
<evidence type="ECO:0000313" key="2">
    <source>
        <dbReference type="Proteomes" id="UP001317613"/>
    </source>
</evidence>
<dbReference type="EMBL" id="AP026729">
    <property type="protein sequence ID" value="BDQ63542.1"/>
    <property type="molecule type" value="Genomic_DNA"/>
</dbReference>
<organism evidence="1 2">
    <name type="scientific">Enterococcus faecalis</name>
    <name type="common">Streptococcus faecalis</name>
    <dbReference type="NCBI Taxonomy" id="1351"/>
    <lineage>
        <taxon>Bacteria</taxon>
        <taxon>Bacillati</taxon>
        <taxon>Bacillota</taxon>
        <taxon>Bacilli</taxon>
        <taxon>Lactobacillales</taxon>
        <taxon>Enterococcaceae</taxon>
        <taxon>Enterococcus</taxon>
    </lineage>
</organism>